<protein>
    <recommendedName>
        <fullName evidence="4">Oxidation resistance protein 1</fullName>
    </recommendedName>
</protein>
<feature type="domain" description="TLDc" evidence="6">
    <location>
        <begin position="362"/>
        <end position="504"/>
    </location>
</feature>
<feature type="compositionally biased region" description="Polar residues" evidence="5">
    <location>
        <begin position="255"/>
        <end position="267"/>
    </location>
</feature>
<comment type="caution">
    <text evidence="7">The sequence shown here is derived from an EMBL/GenBank/DDBJ whole genome shotgun (WGS) entry which is preliminary data.</text>
</comment>
<feature type="compositionally biased region" description="Polar residues" evidence="5">
    <location>
        <begin position="59"/>
        <end position="69"/>
    </location>
</feature>
<dbReference type="Pfam" id="PF07534">
    <property type="entry name" value="TLD"/>
    <property type="match status" value="1"/>
</dbReference>
<keyword evidence="8" id="KW-1185">Reference proteome</keyword>
<dbReference type="GO" id="GO:0006979">
    <property type="term" value="P:response to oxidative stress"/>
    <property type="evidence" value="ECO:0007669"/>
    <property type="project" value="TreeGrafter"/>
</dbReference>
<evidence type="ECO:0000313" key="7">
    <source>
        <dbReference type="EMBL" id="KAH8986455.1"/>
    </source>
</evidence>
<evidence type="ECO:0000256" key="5">
    <source>
        <dbReference type="SAM" id="MobiDB-lite"/>
    </source>
</evidence>
<feature type="compositionally biased region" description="Low complexity" evidence="5">
    <location>
        <begin position="87"/>
        <end position="98"/>
    </location>
</feature>
<dbReference type="AlphaFoldDB" id="A0AAD4LB79"/>
<dbReference type="GO" id="GO:0005739">
    <property type="term" value="C:mitochondrion"/>
    <property type="evidence" value="ECO:0007669"/>
    <property type="project" value="UniProtKB-SubCell"/>
</dbReference>
<accession>A0AAD4LB79</accession>
<proteinExistence type="inferred from homology"/>
<sequence length="504" mass="53073">MSSPQFAANGTAISPLPVKPDVDDLFATLFAPATPPASPFSLGSPSIFSPPPSARDHVTSISPASSTDSDFGAFVSVPPSDDPLAQPSSSTEPSSTSVVPPPRRLSATITDFFTEAKAATARNQQGFLVELLEHEDDPMYWHQRGASPLGSVVPSGATTPQPPPPAVDIGNSDILGPLAEPVKAVVESSVVGHLLDSLTEATSDNAFSPPPPPPPVEFVNVTTHRSASSSPPLLRSPSLPPSPSRPTPPVLTRTDSMTSTFSSSPQPSRWVSNFLTYRGPPPLPPLSVSPAPTVPQVRVGPKRADITHGSPFAPVPFVPASGAPGFDGDRTWNKGFDAKGKSADAVERRGVQLLGRKESTRAVLGTALANTLRSYLPARARLPRTWTLLFSLDQHGISLHTLYARCGAHTGGALLVVRDAEDGCFGAWVADGIREGRGSYIGSGESFLWKAHGEDVRVFKWTGKNDYVALCEPESISFGGGDGHYGLYLDETALRGLFGTLSNV</sequence>
<name>A0AAD4LB79_9AGAM</name>
<gene>
    <name evidence="7" type="ORF">EDB92DRAFT_2021852</name>
</gene>
<evidence type="ECO:0000313" key="8">
    <source>
        <dbReference type="Proteomes" id="UP001201163"/>
    </source>
</evidence>
<evidence type="ECO:0000259" key="6">
    <source>
        <dbReference type="PROSITE" id="PS51886"/>
    </source>
</evidence>
<dbReference type="SMART" id="SM00584">
    <property type="entry name" value="TLDc"/>
    <property type="match status" value="1"/>
</dbReference>
<dbReference type="GO" id="GO:0005634">
    <property type="term" value="C:nucleus"/>
    <property type="evidence" value="ECO:0007669"/>
    <property type="project" value="TreeGrafter"/>
</dbReference>
<feature type="compositionally biased region" description="Low complexity" evidence="5">
    <location>
        <begin position="225"/>
        <end position="237"/>
    </location>
</feature>
<evidence type="ECO:0000256" key="4">
    <source>
        <dbReference type="ARBA" id="ARBA00040604"/>
    </source>
</evidence>
<feature type="region of interest" description="Disordered" evidence="5">
    <location>
        <begin position="202"/>
        <end position="267"/>
    </location>
</feature>
<dbReference type="PROSITE" id="PS51886">
    <property type="entry name" value="TLDC"/>
    <property type="match status" value="1"/>
</dbReference>
<dbReference type="InterPro" id="IPR006571">
    <property type="entry name" value="TLDc_dom"/>
</dbReference>
<feature type="region of interest" description="Disordered" evidence="5">
    <location>
        <begin position="36"/>
        <end position="103"/>
    </location>
</feature>
<dbReference type="PANTHER" id="PTHR23354:SF62">
    <property type="entry name" value="MUSTARD, ISOFORM V"/>
    <property type="match status" value="1"/>
</dbReference>
<keyword evidence="3" id="KW-0496">Mitochondrion</keyword>
<organism evidence="7 8">
    <name type="scientific">Lactarius akahatsu</name>
    <dbReference type="NCBI Taxonomy" id="416441"/>
    <lineage>
        <taxon>Eukaryota</taxon>
        <taxon>Fungi</taxon>
        <taxon>Dikarya</taxon>
        <taxon>Basidiomycota</taxon>
        <taxon>Agaricomycotina</taxon>
        <taxon>Agaricomycetes</taxon>
        <taxon>Russulales</taxon>
        <taxon>Russulaceae</taxon>
        <taxon>Lactarius</taxon>
    </lineage>
</organism>
<comment type="similarity">
    <text evidence="2">Belongs to the OXR1 family.</text>
</comment>
<evidence type="ECO:0000256" key="1">
    <source>
        <dbReference type="ARBA" id="ARBA00004173"/>
    </source>
</evidence>
<reference evidence="7" key="1">
    <citation type="submission" date="2022-01" db="EMBL/GenBank/DDBJ databases">
        <title>Comparative genomics reveals a dynamic genome evolution in the ectomycorrhizal milk-cap (Lactarius) mushrooms.</title>
        <authorList>
            <consortium name="DOE Joint Genome Institute"/>
            <person name="Lebreton A."/>
            <person name="Tang N."/>
            <person name="Kuo A."/>
            <person name="LaButti K."/>
            <person name="Drula E."/>
            <person name="Barry K."/>
            <person name="Clum A."/>
            <person name="Lipzen A."/>
            <person name="Mousain D."/>
            <person name="Ng V."/>
            <person name="Wang R."/>
            <person name="Wang X."/>
            <person name="Dai Y."/>
            <person name="Henrissat B."/>
            <person name="Grigoriev I.V."/>
            <person name="Guerin-Laguette A."/>
            <person name="Yu F."/>
            <person name="Martin F.M."/>
        </authorList>
    </citation>
    <scope>NUCLEOTIDE SEQUENCE</scope>
    <source>
        <strain evidence="7">QP</strain>
    </source>
</reference>
<dbReference type="PANTHER" id="PTHR23354">
    <property type="entry name" value="NUCLEOLAR PROTEIN 7/ESTROGEN RECEPTOR COACTIVATOR-RELATED"/>
    <property type="match status" value="1"/>
</dbReference>
<evidence type="ECO:0000256" key="2">
    <source>
        <dbReference type="ARBA" id="ARBA00009540"/>
    </source>
</evidence>
<feature type="compositionally biased region" description="Pro residues" evidence="5">
    <location>
        <begin position="238"/>
        <end position="249"/>
    </location>
</feature>
<dbReference type="EMBL" id="JAKELL010000054">
    <property type="protein sequence ID" value="KAH8986455.1"/>
    <property type="molecule type" value="Genomic_DNA"/>
</dbReference>
<dbReference type="Proteomes" id="UP001201163">
    <property type="component" value="Unassembled WGS sequence"/>
</dbReference>
<comment type="subcellular location">
    <subcellularLocation>
        <location evidence="1">Mitochondrion</location>
    </subcellularLocation>
</comment>
<evidence type="ECO:0000256" key="3">
    <source>
        <dbReference type="ARBA" id="ARBA00023128"/>
    </source>
</evidence>